<reference evidence="6 7" key="1">
    <citation type="submission" date="2024-01" db="EMBL/GenBank/DDBJ databases">
        <title>A telomere-to-telomere, gap-free genome of sweet tea (Lithocarpus litseifolius).</title>
        <authorList>
            <person name="Zhou J."/>
        </authorList>
    </citation>
    <scope>NUCLEOTIDE SEQUENCE [LARGE SCALE GENOMIC DNA]</scope>
    <source>
        <strain evidence="6">Zhou-2022a</strain>
        <tissue evidence="6">Leaf</tissue>
    </source>
</reference>
<keyword evidence="1 4" id="KW-0732">Signal</keyword>
<dbReference type="InterPro" id="IPR036426">
    <property type="entry name" value="Bulb-type_lectin_dom_sf"/>
</dbReference>
<dbReference type="AlphaFoldDB" id="A0AAW2DSI4"/>
<dbReference type="Proteomes" id="UP001459277">
    <property type="component" value="Unassembled WGS sequence"/>
</dbReference>
<evidence type="ECO:0000256" key="3">
    <source>
        <dbReference type="ARBA" id="ARBA00023180"/>
    </source>
</evidence>
<comment type="caution">
    <text evidence="6">The sequence shown here is derived from an EMBL/GenBank/DDBJ whole genome shotgun (WGS) entry which is preliminary data.</text>
</comment>
<dbReference type="SUPFAM" id="SSF51110">
    <property type="entry name" value="alpha-D-mannose-specific plant lectins"/>
    <property type="match status" value="1"/>
</dbReference>
<dbReference type="PROSITE" id="PS50927">
    <property type="entry name" value="BULB_LECTIN"/>
    <property type="match status" value="1"/>
</dbReference>
<dbReference type="Gene3D" id="2.90.10.10">
    <property type="entry name" value="Bulb-type lectin domain"/>
    <property type="match status" value="1"/>
</dbReference>
<evidence type="ECO:0000256" key="1">
    <source>
        <dbReference type="ARBA" id="ARBA00022729"/>
    </source>
</evidence>
<protein>
    <recommendedName>
        <fullName evidence="5">Bulb-type lectin domain-containing protein</fullName>
    </recommendedName>
</protein>
<dbReference type="PANTHER" id="PTHR32444">
    <property type="entry name" value="BULB-TYPE LECTIN DOMAIN-CONTAINING PROTEIN"/>
    <property type="match status" value="1"/>
</dbReference>
<sequence>MAQRRSQKQERCTTTSKVSWSHFAILLLIMSVVKAHLATASDTIYLGQSIAWNQTLTSNSGIFEMGFFKPGKSLHYKLGIWYKMIAEFTVVWEQNIIYSDSDPGSMALELSKDGLWVTQKGVRGDYLASYSNSTIVVGVLLDNGNFILRNKLDDIVLWQTFEKATDTWLPGAKLLLDFYSISTETNMLLSSSRWFSADLEIEKNGTGHLVLYYWVTEMITNSYKYGGNLSRKELTNQYINVSYVSNKNESYFIYYVASPYIFARFVLNNIGELILYVWDEDSHRWNLVWKAPQQRCEIAGFCGEYGICNQQNGSLCNCPKGMHFEAKNV</sequence>
<dbReference type="InterPro" id="IPR000858">
    <property type="entry name" value="S_locus_glycoprot_dom"/>
</dbReference>
<feature type="domain" description="Bulb-type lectin" evidence="5">
    <location>
        <begin position="41"/>
        <end position="161"/>
    </location>
</feature>
<accession>A0AAW2DSI4</accession>
<feature type="chain" id="PRO_5043441681" description="Bulb-type lectin domain-containing protein" evidence="4">
    <location>
        <begin position="36"/>
        <end position="329"/>
    </location>
</feature>
<evidence type="ECO:0000259" key="5">
    <source>
        <dbReference type="PROSITE" id="PS50927"/>
    </source>
</evidence>
<gene>
    <name evidence="6" type="ORF">SO802_000153</name>
</gene>
<dbReference type="GO" id="GO:0048544">
    <property type="term" value="P:recognition of pollen"/>
    <property type="evidence" value="ECO:0007669"/>
    <property type="project" value="InterPro"/>
</dbReference>
<evidence type="ECO:0000256" key="4">
    <source>
        <dbReference type="SAM" id="SignalP"/>
    </source>
</evidence>
<organism evidence="6 7">
    <name type="scientific">Lithocarpus litseifolius</name>
    <dbReference type="NCBI Taxonomy" id="425828"/>
    <lineage>
        <taxon>Eukaryota</taxon>
        <taxon>Viridiplantae</taxon>
        <taxon>Streptophyta</taxon>
        <taxon>Embryophyta</taxon>
        <taxon>Tracheophyta</taxon>
        <taxon>Spermatophyta</taxon>
        <taxon>Magnoliopsida</taxon>
        <taxon>eudicotyledons</taxon>
        <taxon>Gunneridae</taxon>
        <taxon>Pentapetalae</taxon>
        <taxon>rosids</taxon>
        <taxon>fabids</taxon>
        <taxon>Fagales</taxon>
        <taxon>Fagaceae</taxon>
        <taxon>Lithocarpus</taxon>
    </lineage>
</organism>
<keyword evidence="7" id="KW-1185">Reference proteome</keyword>
<keyword evidence="2" id="KW-1015">Disulfide bond</keyword>
<dbReference type="SMART" id="SM00108">
    <property type="entry name" value="B_lectin"/>
    <property type="match status" value="1"/>
</dbReference>
<evidence type="ECO:0000313" key="7">
    <source>
        <dbReference type="Proteomes" id="UP001459277"/>
    </source>
</evidence>
<evidence type="ECO:0000313" key="6">
    <source>
        <dbReference type="EMBL" id="KAL0013084.1"/>
    </source>
</evidence>
<dbReference type="InterPro" id="IPR001480">
    <property type="entry name" value="Bulb-type_lectin_dom"/>
</dbReference>
<dbReference type="EMBL" id="JAZDWU010000001">
    <property type="protein sequence ID" value="KAL0013084.1"/>
    <property type="molecule type" value="Genomic_DNA"/>
</dbReference>
<keyword evidence="3" id="KW-0325">Glycoprotein</keyword>
<dbReference type="Pfam" id="PF00954">
    <property type="entry name" value="S_locus_glycop"/>
    <property type="match status" value="1"/>
</dbReference>
<name>A0AAW2DSI4_9ROSI</name>
<dbReference type="Pfam" id="PF01453">
    <property type="entry name" value="B_lectin"/>
    <property type="match status" value="1"/>
</dbReference>
<proteinExistence type="predicted"/>
<feature type="signal peptide" evidence="4">
    <location>
        <begin position="1"/>
        <end position="35"/>
    </location>
</feature>
<evidence type="ECO:0000256" key="2">
    <source>
        <dbReference type="ARBA" id="ARBA00023157"/>
    </source>
</evidence>
<dbReference type="PANTHER" id="PTHR32444:SF247">
    <property type="entry name" value="OS01G0958200 PROTEIN"/>
    <property type="match status" value="1"/>
</dbReference>